<feature type="region of interest" description="Disordered" evidence="3">
    <location>
        <begin position="628"/>
        <end position="681"/>
    </location>
</feature>
<dbReference type="RefSeq" id="XP_029237092.1">
    <property type="nucleotide sequence ID" value="XM_029383032.1"/>
</dbReference>
<dbReference type="OMA" id="MGPVEML"/>
<feature type="compositionally biased region" description="Polar residues" evidence="3">
    <location>
        <begin position="1"/>
        <end position="15"/>
    </location>
</feature>
<keyword evidence="1 2" id="KW-0175">Coiled coil</keyword>
<keyword evidence="5" id="KW-0969">Cilium</keyword>
<feature type="coiled-coil region" evidence="2">
    <location>
        <begin position="375"/>
        <end position="441"/>
    </location>
</feature>
<feature type="coiled-coil region" evidence="2">
    <location>
        <begin position="105"/>
        <end position="153"/>
    </location>
</feature>
<organism evidence="5 6">
    <name type="scientific">Trypanosoma rangeli</name>
    <dbReference type="NCBI Taxonomy" id="5698"/>
    <lineage>
        <taxon>Eukaryota</taxon>
        <taxon>Discoba</taxon>
        <taxon>Euglenozoa</taxon>
        <taxon>Kinetoplastea</taxon>
        <taxon>Metakinetoplastina</taxon>
        <taxon>Trypanosomatida</taxon>
        <taxon>Trypanosomatidae</taxon>
        <taxon>Trypanosoma</taxon>
        <taxon>Herpetosoma</taxon>
    </lineage>
</organism>
<accession>A0A422NB67</accession>
<feature type="region of interest" description="Disordered" evidence="3">
    <location>
        <begin position="494"/>
        <end position="562"/>
    </location>
</feature>
<dbReference type="AlphaFoldDB" id="A0A422NB67"/>
<evidence type="ECO:0000256" key="3">
    <source>
        <dbReference type="SAM" id="MobiDB-lite"/>
    </source>
</evidence>
<dbReference type="PANTHER" id="PTHR21683">
    <property type="entry name" value="COILED-COIL DOMAIN-CONTAINING PROTEIN 42 LIKE-2-LIKE-RELATED"/>
    <property type="match status" value="1"/>
</dbReference>
<dbReference type="InterPro" id="IPR051147">
    <property type="entry name" value="CFAP_domain-containing"/>
</dbReference>
<protein>
    <submittedName>
        <fullName evidence="5">Flagellar associated protein</fullName>
    </submittedName>
</protein>
<evidence type="ECO:0000259" key="4">
    <source>
        <dbReference type="Pfam" id="PF13863"/>
    </source>
</evidence>
<keyword evidence="5" id="KW-0282">Flagellum</keyword>
<evidence type="ECO:0000256" key="1">
    <source>
        <dbReference type="ARBA" id="ARBA00023054"/>
    </source>
</evidence>
<dbReference type="Pfam" id="PF13863">
    <property type="entry name" value="DUF4200"/>
    <property type="match status" value="1"/>
</dbReference>
<name>A0A422NB67_TRYRA</name>
<feature type="region of interest" description="Disordered" evidence="3">
    <location>
        <begin position="1"/>
        <end position="26"/>
    </location>
</feature>
<keyword evidence="6" id="KW-1185">Reference proteome</keyword>
<comment type="caution">
    <text evidence="5">The sequence shown here is derived from an EMBL/GenBank/DDBJ whole genome shotgun (WGS) entry which is preliminary data.</text>
</comment>
<gene>
    <name evidence="5" type="ORF">TraAM80_06178</name>
</gene>
<proteinExistence type="predicted"/>
<sequence>MQRDTTLMPNNPFTEESNEVAVSEKNRDNTQTIAEIIKKDDAVMAKELAVLSRRPQTKPETKNTISIRGGAAICPVVRRSGRGLRTVEIREVHSTDMFIAKKRDVGLMRLALANKEAEIRHLEEEMDRAEKRLRQQQEQLASTEEKFNNFLKHSNLEQDAAVRRAEVESKAKLERLIDIKKLSAQISHMEQDMRKTDAQLELCMEYKQFMDSLTEPQWFYDVLCGLRIKDISEVILRETEEAYTRRAEELAEAVGKAAARRESRQRRITTALERGAAFLGRLDFGEKDDGNLEEVEEEEEVSLEVQLEKLHQDLEAEAQRRQEEATASIKREVGALSVEEVRAILDKNYSQERIPMYFSEPDQILDIFINVEEGNLFLIQNSQELEEELERVAMEYFHEQEEMSTMVRQRHAQMESLATRMKGAQQRLRQLEERLLDLDSIEGGADTAGDVARNRNCISGLRRDKAGSVMRQEVLKKLIERVVADIFLCISQQQSTAARRPEDGEGAENAMQGAGRSKPIPAQKHASHCVAKPKAKGRKKERRGSGAAVGGGVDGHNDTDAGANMWPVEMLTIIENKIDEYIRYINDPENGVEQSLIMSVIKMRDKERRHKARVVQLERQSIEREERNRRALERSKAPVVKRRGKPIMWRSRPPVETMQGTEVKQGPVATKEADQDDEFFR</sequence>
<feature type="compositionally biased region" description="Basic residues" evidence="3">
    <location>
        <begin position="525"/>
        <end position="542"/>
    </location>
</feature>
<dbReference type="InterPro" id="IPR025252">
    <property type="entry name" value="DUF4200"/>
</dbReference>
<keyword evidence="5" id="KW-0966">Cell projection</keyword>
<dbReference type="GO" id="GO:0005856">
    <property type="term" value="C:cytoskeleton"/>
    <property type="evidence" value="ECO:0007669"/>
    <property type="project" value="UniProtKB-ARBA"/>
</dbReference>
<evidence type="ECO:0000256" key="2">
    <source>
        <dbReference type="SAM" id="Coils"/>
    </source>
</evidence>
<evidence type="ECO:0000313" key="6">
    <source>
        <dbReference type="Proteomes" id="UP000283634"/>
    </source>
</evidence>
<reference evidence="5 6" key="1">
    <citation type="journal article" date="2018" name="BMC Genomics">
        <title>Genomic comparison of Trypanosoma conorhini and Trypanosoma rangeli to Trypanosoma cruzi strains of high and low virulence.</title>
        <authorList>
            <person name="Bradwell K.R."/>
            <person name="Koparde V.N."/>
            <person name="Matveyev A.V."/>
            <person name="Serrano M.G."/>
            <person name="Alves J.M."/>
            <person name="Parikh H."/>
            <person name="Huang B."/>
            <person name="Lee V."/>
            <person name="Espinosa-Alvarez O."/>
            <person name="Ortiz P.A."/>
            <person name="Costa-Martins A.G."/>
            <person name="Teixeira M.M."/>
            <person name="Buck G.A."/>
        </authorList>
    </citation>
    <scope>NUCLEOTIDE SEQUENCE [LARGE SCALE GENOMIC DNA]</scope>
    <source>
        <strain evidence="5 6">AM80</strain>
    </source>
</reference>
<dbReference type="OrthoDB" id="10264063at2759"/>
<dbReference type="PANTHER" id="PTHR21683:SF3">
    <property type="entry name" value="CILIA AND FLAGELLA ASSOCIATED PROTEIN 100"/>
    <property type="match status" value="1"/>
</dbReference>
<dbReference type="Proteomes" id="UP000283634">
    <property type="component" value="Unassembled WGS sequence"/>
</dbReference>
<feature type="domain" description="DUF4200" evidence="4">
    <location>
        <begin position="98"/>
        <end position="215"/>
    </location>
</feature>
<dbReference type="EMBL" id="MKGL01000221">
    <property type="protein sequence ID" value="RNF02727.1"/>
    <property type="molecule type" value="Genomic_DNA"/>
</dbReference>
<evidence type="ECO:0000313" key="5">
    <source>
        <dbReference type="EMBL" id="RNF02727.1"/>
    </source>
</evidence>
<dbReference type="VEuPathDB" id="TriTrypDB:TRSC58_03377"/>
<dbReference type="GeneID" id="40330111"/>